<feature type="compositionally biased region" description="Basic and acidic residues" evidence="1">
    <location>
        <begin position="125"/>
        <end position="135"/>
    </location>
</feature>
<accession>A0A9Q3Q9X0</accession>
<protein>
    <submittedName>
        <fullName evidence="2">Uncharacterized protein</fullName>
    </submittedName>
</protein>
<organism evidence="2 3">
    <name type="scientific">Austropuccinia psidii MF-1</name>
    <dbReference type="NCBI Taxonomy" id="1389203"/>
    <lineage>
        <taxon>Eukaryota</taxon>
        <taxon>Fungi</taxon>
        <taxon>Dikarya</taxon>
        <taxon>Basidiomycota</taxon>
        <taxon>Pucciniomycotina</taxon>
        <taxon>Pucciniomycetes</taxon>
        <taxon>Pucciniales</taxon>
        <taxon>Sphaerophragmiaceae</taxon>
        <taxon>Austropuccinia</taxon>
    </lineage>
</organism>
<feature type="compositionally biased region" description="Polar residues" evidence="1">
    <location>
        <begin position="142"/>
        <end position="152"/>
    </location>
</feature>
<sequence>MLVMLAEKHTKNACLLCDHSHHAARGVPAEDTLVRTPLWLTMMKAFLSRNGLPNPKLADGKASGGLALCPHVSIFSTPLQGHHPVVNSLLDWRKLIIWLMKHGDGKRTLKLGLIVTNGIQTPKKKPTESLAKRDPGSLYASRETSAATNSTPEWHPMVRGLIPQ</sequence>
<proteinExistence type="predicted"/>
<dbReference type="Proteomes" id="UP000765509">
    <property type="component" value="Unassembled WGS sequence"/>
</dbReference>
<evidence type="ECO:0000256" key="1">
    <source>
        <dbReference type="SAM" id="MobiDB-lite"/>
    </source>
</evidence>
<comment type="caution">
    <text evidence="2">The sequence shown here is derived from an EMBL/GenBank/DDBJ whole genome shotgun (WGS) entry which is preliminary data.</text>
</comment>
<dbReference type="AlphaFoldDB" id="A0A9Q3Q9X0"/>
<dbReference type="EMBL" id="AVOT02138900">
    <property type="protein sequence ID" value="MBW0590539.1"/>
    <property type="molecule type" value="Genomic_DNA"/>
</dbReference>
<feature type="region of interest" description="Disordered" evidence="1">
    <location>
        <begin position="122"/>
        <end position="164"/>
    </location>
</feature>
<reference evidence="2" key="1">
    <citation type="submission" date="2021-03" db="EMBL/GenBank/DDBJ databases">
        <title>Draft genome sequence of rust myrtle Austropuccinia psidii MF-1, a brazilian biotype.</title>
        <authorList>
            <person name="Quecine M.C."/>
            <person name="Pachon D.M.R."/>
            <person name="Bonatelli M.L."/>
            <person name="Correr F.H."/>
            <person name="Franceschini L.M."/>
            <person name="Leite T.F."/>
            <person name="Margarido G.R.A."/>
            <person name="Almeida C.A."/>
            <person name="Ferrarezi J.A."/>
            <person name="Labate C.A."/>
        </authorList>
    </citation>
    <scope>NUCLEOTIDE SEQUENCE</scope>
    <source>
        <strain evidence="2">MF-1</strain>
    </source>
</reference>
<evidence type="ECO:0000313" key="2">
    <source>
        <dbReference type="EMBL" id="MBW0590539.1"/>
    </source>
</evidence>
<keyword evidence="3" id="KW-1185">Reference proteome</keyword>
<gene>
    <name evidence="2" type="ORF">O181_130254</name>
</gene>
<name>A0A9Q3Q9X0_9BASI</name>
<evidence type="ECO:0000313" key="3">
    <source>
        <dbReference type="Proteomes" id="UP000765509"/>
    </source>
</evidence>